<dbReference type="EMBL" id="JAGRRH010000001">
    <property type="protein sequence ID" value="KAG7374373.1"/>
    <property type="molecule type" value="Genomic_DNA"/>
</dbReference>
<evidence type="ECO:0000313" key="2">
    <source>
        <dbReference type="EMBL" id="KAG7374373.1"/>
    </source>
</evidence>
<keyword evidence="1" id="KW-1133">Transmembrane helix</keyword>
<accession>A0A9K3M6A5</accession>
<sequence>MPKVDLSDKTVLIIGGGIAGLSAAYALRKKDKNVKIQIVEPKECAEVLWASYRSPFVENVAKQSLIVLNPRNTLKCYGLRTDRPLWKMLRSSR</sequence>
<evidence type="ECO:0000256" key="1">
    <source>
        <dbReference type="SAM" id="Phobius"/>
    </source>
</evidence>
<dbReference type="Pfam" id="PF13450">
    <property type="entry name" value="NAD_binding_8"/>
    <property type="match status" value="1"/>
</dbReference>
<keyword evidence="1" id="KW-0472">Membrane</keyword>
<dbReference type="AlphaFoldDB" id="A0A9K3M6A5"/>
<comment type="caution">
    <text evidence="2">The sequence shown here is derived from an EMBL/GenBank/DDBJ whole genome shotgun (WGS) entry which is preliminary data.</text>
</comment>
<evidence type="ECO:0000313" key="3">
    <source>
        <dbReference type="Proteomes" id="UP000693970"/>
    </source>
</evidence>
<keyword evidence="1" id="KW-0812">Transmembrane</keyword>
<name>A0A9K3M6A5_9STRA</name>
<feature type="transmembrane region" description="Helical" evidence="1">
    <location>
        <begin position="6"/>
        <end position="27"/>
    </location>
</feature>
<keyword evidence="3" id="KW-1185">Reference proteome</keyword>
<proteinExistence type="predicted"/>
<dbReference type="Proteomes" id="UP000693970">
    <property type="component" value="Unassembled WGS sequence"/>
</dbReference>
<organism evidence="2 3">
    <name type="scientific">Nitzschia inconspicua</name>
    <dbReference type="NCBI Taxonomy" id="303405"/>
    <lineage>
        <taxon>Eukaryota</taxon>
        <taxon>Sar</taxon>
        <taxon>Stramenopiles</taxon>
        <taxon>Ochrophyta</taxon>
        <taxon>Bacillariophyta</taxon>
        <taxon>Bacillariophyceae</taxon>
        <taxon>Bacillariophycidae</taxon>
        <taxon>Bacillariales</taxon>
        <taxon>Bacillariaceae</taxon>
        <taxon>Nitzschia</taxon>
    </lineage>
</organism>
<reference evidence="2" key="1">
    <citation type="journal article" date="2021" name="Sci. Rep.">
        <title>Diploid genomic architecture of Nitzschia inconspicua, an elite biomass production diatom.</title>
        <authorList>
            <person name="Oliver A."/>
            <person name="Podell S."/>
            <person name="Pinowska A."/>
            <person name="Traller J.C."/>
            <person name="Smith S.R."/>
            <person name="McClure R."/>
            <person name="Beliaev A."/>
            <person name="Bohutskyi P."/>
            <person name="Hill E.A."/>
            <person name="Rabines A."/>
            <person name="Zheng H."/>
            <person name="Allen L.Z."/>
            <person name="Kuo A."/>
            <person name="Grigoriev I.V."/>
            <person name="Allen A.E."/>
            <person name="Hazlebeck D."/>
            <person name="Allen E.E."/>
        </authorList>
    </citation>
    <scope>NUCLEOTIDE SEQUENCE</scope>
    <source>
        <strain evidence="2">Hildebrandi</strain>
    </source>
</reference>
<gene>
    <name evidence="2" type="ORF">IV203_013468</name>
</gene>
<reference evidence="2" key="2">
    <citation type="submission" date="2021-04" db="EMBL/GenBank/DDBJ databases">
        <authorList>
            <person name="Podell S."/>
        </authorList>
    </citation>
    <scope>NUCLEOTIDE SEQUENCE</scope>
    <source>
        <strain evidence="2">Hildebrandi</strain>
    </source>
</reference>
<protein>
    <submittedName>
        <fullName evidence="2">NADP-binding Rossmann-like domain containing protein</fullName>
    </submittedName>
</protein>